<dbReference type="PANTHER" id="PTHR43884:SF12">
    <property type="entry name" value="ISOVALERYL-COA DEHYDROGENASE, MITOCHONDRIAL-RELATED"/>
    <property type="match status" value="1"/>
</dbReference>
<dbReference type="SUPFAM" id="SSF47203">
    <property type="entry name" value="Acyl-CoA dehydrogenase C-terminal domain-like"/>
    <property type="match status" value="1"/>
</dbReference>
<keyword evidence="1" id="KW-0560">Oxidoreductase</keyword>
<accession>A0ABP7EL94</accession>
<proteinExistence type="predicted"/>
<reference evidence="5" key="1">
    <citation type="journal article" date="2019" name="Int. J. Syst. Evol. Microbiol.">
        <title>The Global Catalogue of Microorganisms (GCM) 10K type strain sequencing project: providing services to taxonomists for standard genome sequencing and annotation.</title>
        <authorList>
            <consortium name="The Broad Institute Genomics Platform"/>
            <consortium name="The Broad Institute Genome Sequencing Center for Infectious Disease"/>
            <person name="Wu L."/>
            <person name="Ma J."/>
        </authorList>
    </citation>
    <scope>NUCLEOTIDE SEQUENCE [LARGE SCALE GENOMIC DNA]</scope>
    <source>
        <strain evidence="5">JCM 16981</strain>
    </source>
</reference>
<dbReference type="Gene3D" id="1.10.540.10">
    <property type="entry name" value="Acyl-CoA dehydrogenase/oxidase, N-terminal domain"/>
    <property type="match status" value="1"/>
</dbReference>
<dbReference type="SUPFAM" id="SSF56645">
    <property type="entry name" value="Acyl-CoA dehydrogenase NM domain-like"/>
    <property type="match status" value="1"/>
</dbReference>
<comment type="caution">
    <text evidence="4">The sequence shown here is derived from an EMBL/GenBank/DDBJ whole genome shotgun (WGS) entry which is preliminary data.</text>
</comment>
<protein>
    <submittedName>
        <fullName evidence="4">Acyl-CoA dehydrogenase family protein</fullName>
    </submittedName>
</protein>
<sequence>MIDLDMVSEVRKHSAAMEENGRPTDEMLEYMYDEGLFKLFLPKALGGSMTPLPEALQTFETAAYADGSFGWLVQLGSGAGFFAATLSPIAVEEFFTARNFFIAGSDRPLGTARKTDAGYIISGSWPYASGALIANLFTATCRIVSDDEDDGALYAFAFTPEQVTIEEDWNAFGMKATGSHTIHVTEAIVPAYRRFDVAAPHFYYDHPAYHYPFLPFASANIAATVIGVARHFYEAARRQIESKLSTDKEVDEMRHRHTLDILNANETSFMQARQSYYDAVRTSWQTHMDGEVLDDEILDAVSDHSKMVAHAAVSGAQQLYRHLGMDMIMEDNPLNRIYRDLLTASQHGLLIDAEGRIEEISTI</sequence>
<dbReference type="Gene3D" id="1.20.140.10">
    <property type="entry name" value="Butyryl-CoA Dehydrogenase, subunit A, domain 3"/>
    <property type="match status" value="1"/>
</dbReference>
<dbReference type="InterPro" id="IPR037069">
    <property type="entry name" value="AcylCoA_DH/ox_N_sf"/>
</dbReference>
<dbReference type="InterPro" id="IPR013107">
    <property type="entry name" value="Acyl-CoA_DH_C"/>
</dbReference>
<dbReference type="Pfam" id="PF08028">
    <property type="entry name" value="Acyl-CoA_dh_2"/>
    <property type="match status" value="1"/>
</dbReference>
<organism evidence="4 5">
    <name type="scientific">Salinicoccus jeotgali</name>
    <dbReference type="NCBI Taxonomy" id="381634"/>
    <lineage>
        <taxon>Bacteria</taxon>
        <taxon>Bacillati</taxon>
        <taxon>Bacillota</taxon>
        <taxon>Bacilli</taxon>
        <taxon>Bacillales</taxon>
        <taxon>Staphylococcaceae</taxon>
        <taxon>Salinicoccus</taxon>
    </lineage>
</organism>
<dbReference type="Gene3D" id="2.40.110.10">
    <property type="entry name" value="Butyryl-CoA Dehydrogenase, subunit A, domain 2"/>
    <property type="match status" value="1"/>
</dbReference>
<evidence type="ECO:0000256" key="1">
    <source>
        <dbReference type="ARBA" id="ARBA00023002"/>
    </source>
</evidence>
<gene>
    <name evidence="4" type="ORF">GCM10022378_08060</name>
</gene>
<dbReference type="InterPro" id="IPR009100">
    <property type="entry name" value="AcylCoA_DH/oxidase_NM_dom_sf"/>
</dbReference>
<dbReference type="EMBL" id="BAABCK010000017">
    <property type="protein sequence ID" value="GAA3720484.1"/>
    <property type="molecule type" value="Genomic_DNA"/>
</dbReference>
<dbReference type="RefSeq" id="WP_344701670.1">
    <property type="nucleotide sequence ID" value="NZ_BAABCK010000017.1"/>
</dbReference>
<dbReference type="Pfam" id="PF02771">
    <property type="entry name" value="Acyl-CoA_dh_N"/>
    <property type="match status" value="1"/>
</dbReference>
<keyword evidence="5" id="KW-1185">Reference proteome</keyword>
<dbReference type="InterPro" id="IPR036250">
    <property type="entry name" value="AcylCo_DH-like_C"/>
</dbReference>
<dbReference type="InterPro" id="IPR046373">
    <property type="entry name" value="Acyl-CoA_Oxase/DH_mid-dom_sf"/>
</dbReference>
<name>A0ABP7EL94_9STAP</name>
<feature type="domain" description="Acyl-CoA dehydrogenase C-terminal" evidence="3">
    <location>
        <begin position="221"/>
        <end position="348"/>
    </location>
</feature>
<dbReference type="PIRSF" id="PIRSF016578">
    <property type="entry name" value="HsaA"/>
    <property type="match status" value="1"/>
</dbReference>
<dbReference type="InterPro" id="IPR013786">
    <property type="entry name" value="AcylCoA_DH/ox_N"/>
</dbReference>
<evidence type="ECO:0000313" key="5">
    <source>
        <dbReference type="Proteomes" id="UP001500920"/>
    </source>
</evidence>
<feature type="domain" description="Acyl-CoA dehydrogenase/oxidase N-terminal" evidence="2">
    <location>
        <begin position="8"/>
        <end position="80"/>
    </location>
</feature>
<dbReference type="PANTHER" id="PTHR43884">
    <property type="entry name" value="ACYL-COA DEHYDROGENASE"/>
    <property type="match status" value="1"/>
</dbReference>
<evidence type="ECO:0000313" key="4">
    <source>
        <dbReference type="EMBL" id="GAA3720484.1"/>
    </source>
</evidence>
<evidence type="ECO:0000259" key="2">
    <source>
        <dbReference type="Pfam" id="PF02771"/>
    </source>
</evidence>
<evidence type="ECO:0000259" key="3">
    <source>
        <dbReference type="Pfam" id="PF08028"/>
    </source>
</evidence>
<dbReference type="Proteomes" id="UP001500920">
    <property type="component" value="Unassembled WGS sequence"/>
</dbReference>